<dbReference type="AlphaFoldDB" id="A0A816W883"/>
<dbReference type="Proteomes" id="UP000663887">
    <property type="component" value="Unassembled WGS sequence"/>
</dbReference>
<evidence type="ECO:0000313" key="4">
    <source>
        <dbReference type="Proteomes" id="UP000663887"/>
    </source>
</evidence>
<accession>A0A816W883</accession>
<protein>
    <submittedName>
        <fullName evidence="2">Uncharacterized protein</fullName>
    </submittedName>
</protein>
<evidence type="ECO:0000313" key="3">
    <source>
        <dbReference type="EMBL" id="CAF3778209.1"/>
    </source>
</evidence>
<evidence type="ECO:0000313" key="2">
    <source>
        <dbReference type="EMBL" id="CAF2129369.1"/>
    </source>
</evidence>
<organism evidence="2 4">
    <name type="scientific">Rotaria magnacalcarata</name>
    <dbReference type="NCBI Taxonomy" id="392030"/>
    <lineage>
        <taxon>Eukaryota</taxon>
        <taxon>Metazoa</taxon>
        <taxon>Spiralia</taxon>
        <taxon>Gnathifera</taxon>
        <taxon>Rotifera</taxon>
        <taxon>Eurotatoria</taxon>
        <taxon>Bdelloidea</taxon>
        <taxon>Philodinida</taxon>
        <taxon>Philodinidae</taxon>
        <taxon>Rotaria</taxon>
    </lineage>
</organism>
<name>A0A816W883_9BILA</name>
<dbReference type="Proteomes" id="UP000663842">
    <property type="component" value="Unassembled WGS sequence"/>
</dbReference>
<evidence type="ECO:0000256" key="1">
    <source>
        <dbReference type="SAM" id="MobiDB-lite"/>
    </source>
</evidence>
<feature type="region of interest" description="Disordered" evidence="1">
    <location>
        <begin position="65"/>
        <end position="90"/>
    </location>
</feature>
<dbReference type="EMBL" id="CAJNRG010011112">
    <property type="protein sequence ID" value="CAF2129369.1"/>
    <property type="molecule type" value="Genomic_DNA"/>
</dbReference>
<gene>
    <name evidence="3" type="ORF">UXM345_LOCUS3537</name>
    <name evidence="2" type="ORF">XDN619_LOCUS24444</name>
</gene>
<dbReference type="EMBL" id="CAJOBF010000231">
    <property type="protein sequence ID" value="CAF3778209.1"/>
    <property type="molecule type" value="Genomic_DNA"/>
</dbReference>
<comment type="caution">
    <text evidence="2">The sequence shown here is derived from an EMBL/GenBank/DDBJ whole genome shotgun (WGS) entry which is preliminary data.</text>
</comment>
<proteinExistence type="predicted"/>
<sequence>MSEQNKIRKISIQIRRSNRWIPFDYSYKCEIPIDYSCIGHNDHGGFDERTGEPKDFTGIPPTFALRSPDDATYEPHFNTDRFGPSRCHQN</sequence>
<reference evidence="2" key="1">
    <citation type="submission" date="2021-02" db="EMBL/GenBank/DDBJ databases">
        <authorList>
            <person name="Nowell W R."/>
        </authorList>
    </citation>
    <scope>NUCLEOTIDE SEQUENCE</scope>
</reference>